<evidence type="ECO:0000313" key="1">
    <source>
        <dbReference type="EMBL" id="EEF24218.1"/>
    </source>
</evidence>
<gene>
    <name evidence="1" type="ORF">RCOM_1868180</name>
</gene>
<accession>B9TIU6</accession>
<dbReference type="Proteomes" id="UP000008311">
    <property type="component" value="Unassembled WGS sequence"/>
</dbReference>
<name>B9TIU6_RICCO</name>
<dbReference type="AlphaFoldDB" id="B9TIU6"/>
<proteinExistence type="predicted"/>
<dbReference type="InParanoid" id="B9TIU6"/>
<organism evidence="1 2">
    <name type="scientific">Ricinus communis</name>
    <name type="common">Castor bean</name>
    <dbReference type="NCBI Taxonomy" id="3988"/>
    <lineage>
        <taxon>Eukaryota</taxon>
        <taxon>Viridiplantae</taxon>
        <taxon>Streptophyta</taxon>
        <taxon>Embryophyta</taxon>
        <taxon>Tracheophyta</taxon>
        <taxon>Spermatophyta</taxon>
        <taxon>Magnoliopsida</taxon>
        <taxon>eudicotyledons</taxon>
        <taxon>Gunneridae</taxon>
        <taxon>Pentapetalae</taxon>
        <taxon>rosids</taxon>
        <taxon>fabids</taxon>
        <taxon>Malpighiales</taxon>
        <taxon>Euphorbiaceae</taxon>
        <taxon>Acalyphoideae</taxon>
        <taxon>Acalypheae</taxon>
        <taxon>Ricinus</taxon>
    </lineage>
</organism>
<sequence length="392" mass="44187">MNLAKPTCFRSGYQCACRCFKNIDNAGRCECARAAGSARLSLCPRRTVCALGRGASARQGAREMYLSGRHRLGSAPSPHSPTAHWRRRPHVTYVSPTLVRLNSIRTTGHSIHGARRAVDKTPRPGIGDIFYRPRGATRGTMTVIPLNRRFVEWHDESRDPALHLRYSSPESGLTWHDLHQRRRVVILAEAGSGKSVELEQRARELSMAGKFAFYATVQDVGRDGLDRALGRSAKQQLDAWRQSDQSGWFFVDSIDEAKLDNVRLDRALRQIATDIFRNEGRAFIVLSGRHTDWEFARDARRLQDELPIPVAEPTEPPPPLRTLIRWILRSEKRPEAEPVETPVVVVMAPLDDAQIRIYAAAKGVNDIQRFVAAIRSGNLLDIARRPLDLDWL</sequence>
<feature type="non-terminal residue" evidence="1">
    <location>
        <position position="392"/>
    </location>
</feature>
<protein>
    <submittedName>
        <fullName evidence="1">Uncharacterized protein</fullName>
    </submittedName>
</protein>
<evidence type="ECO:0000313" key="2">
    <source>
        <dbReference type="Proteomes" id="UP000008311"/>
    </source>
</evidence>
<dbReference type="EMBL" id="EQ983006">
    <property type="protein sequence ID" value="EEF24218.1"/>
    <property type="molecule type" value="Genomic_DNA"/>
</dbReference>
<keyword evidence="2" id="KW-1185">Reference proteome</keyword>
<reference evidence="2" key="1">
    <citation type="journal article" date="2010" name="Nat. Biotechnol.">
        <title>Draft genome sequence of the oilseed species Ricinus communis.</title>
        <authorList>
            <person name="Chan A.P."/>
            <person name="Crabtree J."/>
            <person name="Zhao Q."/>
            <person name="Lorenzi H."/>
            <person name="Orvis J."/>
            <person name="Puiu D."/>
            <person name="Melake-Berhan A."/>
            <person name="Jones K.M."/>
            <person name="Redman J."/>
            <person name="Chen G."/>
            <person name="Cahoon E.B."/>
            <person name="Gedil M."/>
            <person name="Stanke M."/>
            <person name="Haas B.J."/>
            <person name="Wortman J.R."/>
            <person name="Fraser-Liggett C.M."/>
            <person name="Ravel J."/>
            <person name="Rabinowicz P.D."/>
        </authorList>
    </citation>
    <scope>NUCLEOTIDE SEQUENCE [LARGE SCALE GENOMIC DNA]</scope>
    <source>
        <strain evidence="2">cv. Hale</strain>
    </source>
</reference>